<dbReference type="PANTHER" id="PTHR43459:SF1">
    <property type="entry name" value="EG:BACN32G11.4 PROTEIN"/>
    <property type="match status" value="1"/>
</dbReference>
<evidence type="ECO:0000313" key="4">
    <source>
        <dbReference type="Proteomes" id="UP000238413"/>
    </source>
</evidence>
<proteinExistence type="inferred from homology"/>
<dbReference type="Pfam" id="PF00378">
    <property type="entry name" value="ECH_1"/>
    <property type="match status" value="2"/>
</dbReference>
<protein>
    <submittedName>
        <fullName evidence="3">Enoyl-CoA hydratase</fullName>
    </submittedName>
</protein>
<dbReference type="EMBL" id="CP026652">
    <property type="protein sequence ID" value="AVH58120.1"/>
    <property type="molecule type" value="Genomic_DNA"/>
</dbReference>
<dbReference type="InterPro" id="IPR014748">
    <property type="entry name" value="Enoyl-CoA_hydra_C"/>
</dbReference>
<name>A0ABN5I524_9ACTN</name>
<dbReference type="SUPFAM" id="SSF52096">
    <property type="entry name" value="ClpP/crotonase"/>
    <property type="match status" value="1"/>
</dbReference>
<dbReference type="RefSeq" id="WP_099504112.1">
    <property type="nucleotide sequence ID" value="NZ_CP026652.1"/>
</dbReference>
<dbReference type="InterPro" id="IPR029045">
    <property type="entry name" value="ClpP/crotonase-like_dom_sf"/>
</dbReference>
<gene>
    <name evidence="3" type="ORF">C4B68_22765</name>
</gene>
<dbReference type="InterPro" id="IPR001753">
    <property type="entry name" value="Enoyl-CoA_hydra/iso"/>
</dbReference>
<reference evidence="3 4" key="1">
    <citation type="submission" date="2018-02" db="EMBL/GenBank/DDBJ databases">
        <title>Complete genome sequence of Streptomyces dengpaensis, the producer of angucyclines.</title>
        <authorList>
            <person name="Yumei L."/>
        </authorList>
    </citation>
    <scope>NUCLEOTIDE SEQUENCE [LARGE SCALE GENOMIC DNA]</scope>
    <source>
        <strain evidence="3 4">XZHG99</strain>
    </source>
</reference>
<dbReference type="Gene3D" id="1.10.12.10">
    <property type="entry name" value="Lyase 2-enoyl-coa Hydratase, Chain A, domain 2"/>
    <property type="match status" value="1"/>
</dbReference>
<sequence length="309" mass="32325">MPDSPRESPEFPGSPESTGSPEHPEKSLDSLILHATDNAVSWITLNRPEAMNALTWDQRERVIVLLAAASADPDVRAVVITATGRGFCAGADLRGGTPGGEPVAGGPVPGARLTGEPVPGARVAGDISRTLRLGAQRLIAAVLDCEKPVIAAVNGTAAGIGAHLAFACDLVLAAESAKFIEVFARRGLVPDGGGAYLLPRLIGPQRAKELMFFGDALTAADAERIGLVNRVVPPDELEKTARTWSERLATGPTRALALTKQLVNASLDTDRGTAFAAEAAAQEINMTTRDAREGVASFVERRGPVFKGR</sequence>
<keyword evidence="4" id="KW-1185">Reference proteome</keyword>
<dbReference type="Gene3D" id="3.90.226.10">
    <property type="entry name" value="2-enoyl-CoA Hydratase, Chain A, domain 1"/>
    <property type="match status" value="1"/>
</dbReference>
<evidence type="ECO:0000256" key="1">
    <source>
        <dbReference type="ARBA" id="ARBA00005254"/>
    </source>
</evidence>
<dbReference type="PANTHER" id="PTHR43459">
    <property type="entry name" value="ENOYL-COA HYDRATASE"/>
    <property type="match status" value="1"/>
</dbReference>
<evidence type="ECO:0000313" key="3">
    <source>
        <dbReference type="EMBL" id="AVH58120.1"/>
    </source>
</evidence>
<dbReference type="CDD" id="cd06558">
    <property type="entry name" value="crotonase-like"/>
    <property type="match status" value="1"/>
</dbReference>
<feature type="region of interest" description="Disordered" evidence="2">
    <location>
        <begin position="1"/>
        <end position="26"/>
    </location>
</feature>
<evidence type="ECO:0000256" key="2">
    <source>
        <dbReference type="SAM" id="MobiDB-lite"/>
    </source>
</evidence>
<comment type="similarity">
    <text evidence="1">Belongs to the enoyl-CoA hydratase/isomerase family.</text>
</comment>
<accession>A0ABN5I524</accession>
<dbReference type="Proteomes" id="UP000238413">
    <property type="component" value="Chromosome"/>
</dbReference>
<organism evidence="3 4">
    <name type="scientific">Streptomyces dengpaensis</name>
    <dbReference type="NCBI Taxonomy" id="2049881"/>
    <lineage>
        <taxon>Bacteria</taxon>
        <taxon>Bacillati</taxon>
        <taxon>Actinomycetota</taxon>
        <taxon>Actinomycetes</taxon>
        <taxon>Kitasatosporales</taxon>
        <taxon>Streptomycetaceae</taxon>
        <taxon>Streptomyces</taxon>
    </lineage>
</organism>